<sequence>MASIERTAYPRFKRQFTAKELTLIYTPNKSEIAFAYATTKGESNILNQKC</sequence>
<protein>
    <submittedName>
        <fullName evidence="1">DUF4158 domain-containing protein</fullName>
    </submittedName>
</protein>
<name>A0ABT4ZRN4_9CYAN</name>
<dbReference type="RefSeq" id="WP_137666488.1">
    <property type="nucleotide sequence ID" value="NZ_JAQMTI010000144.1"/>
</dbReference>
<organism evidence="1 2">
    <name type="scientific">Sphaerospermopsis kisseleviana CS-549</name>
    <dbReference type="NCBI Taxonomy" id="3021783"/>
    <lineage>
        <taxon>Bacteria</taxon>
        <taxon>Bacillati</taxon>
        <taxon>Cyanobacteriota</taxon>
        <taxon>Cyanophyceae</taxon>
        <taxon>Nostocales</taxon>
        <taxon>Aphanizomenonaceae</taxon>
        <taxon>Sphaerospermopsis</taxon>
        <taxon>Sphaerospermopsis kisseleviana</taxon>
    </lineage>
</organism>
<accession>A0ABT4ZRN4</accession>
<dbReference type="EMBL" id="JAQMTI010000144">
    <property type="protein sequence ID" value="MDB9442047.1"/>
    <property type="molecule type" value="Genomic_DNA"/>
</dbReference>
<keyword evidence="2" id="KW-1185">Reference proteome</keyword>
<evidence type="ECO:0000313" key="1">
    <source>
        <dbReference type="EMBL" id="MDB9442047.1"/>
    </source>
</evidence>
<proteinExistence type="predicted"/>
<dbReference type="Proteomes" id="UP001211711">
    <property type="component" value="Unassembled WGS sequence"/>
</dbReference>
<evidence type="ECO:0000313" key="2">
    <source>
        <dbReference type="Proteomes" id="UP001211711"/>
    </source>
</evidence>
<comment type="caution">
    <text evidence="1">The sequence shown here is derived from an EMBL/GenBank/DDBJ whole genome shotgun (WGS) entry which is preliminary data.</text>
</comment>
<reference evidence="1 2" key="1">
    <citation type="submission" date="2023-01" db="EMBL/GenBank/DDBJ databases">
        <title>Genomes from the Australian National Cyanobacteria Reference Collection.</title>
        <authorList>
            <person name="Willis A."/>
            <person name="Lee E.M.F."/>
        </authorList>
    </citation>
    <scope>NUCLEOTIDE SEQUENCE [LARGE SCALE GENOMIC DNA]</scope>
    <source>
        <strain evidence="1 2">CS-549</strain>
    </source>
</reference>
<gene>
    <name evidence="1" type="ORF">PN497_11845</name>
</gene>